<evidence type="ECO:0000256" key="7">
    <source>
        <dbReference type="ARBA" id="ARBA00022692"/>
    </source>
</evidence>
<name>A0A150WDZ4_BDEBC</name>
<dbReference type="SMART" id="SM00304">
    <property type="entry name" value="HAMP"/>
    <property type="match status" value="1"/>
</dbReference>
<feature type="transmembrane region" description="Helical" evidence="16">
    <location>
        <begin position="212"/>
        <end position="234"/>
    </location>
</feature>
<dbReference type="Pfam" id="PF02518">
    <property type="entry name" value="HATPase_c"/>
    <property type="match status" value="1"/>
</dbReference>
<keyword evidence="14" id="KW-0175">Coiled coil</keyword>
<evidence type="ECO:0000313" key="20">
    <source>
        <dbReference type="Proteomes" id="UP000075391"/>
    </source>
</evidence>
<dbReference type="SUPFAM" id="SSF47384">
    <property type="entry name" value="Homodimeric domain of signal transducing histidine kinase"/>
    <property type="match status" value="1"/>
</dbReference>
<evidence type="ECO:0000256" key="9">
    <source>
        <dbReference type="ARBA" id="ARBA00022777"/>
    </source>
</evidence>
<dbReference type="GO" id="GO:0005524">
    <property type="term" value="F:ATP binding"/>
    <property type="evidence" value="ECO:0007669"/>
    <property type="project" value="UniProtKB-KW"/>
</dbReference>
<evidence type="ECO:0000256" key="14">
    <source>
        <dbReference type="SAM" id="Coils"/>
    </source>
</evidence>
<evidence type="ECO:0000256" key="16">
    <source>
        <dbReference type="SAM" id="Phobius"/>
    </source>
</evidence>
<comment type="subcellular location">
    <subcellularLocation>
        <location evidence="2">Cell membrane</location>
        <topology evidence="2">Multi-pass membrane protein</topology>
    </subcellularLocation>
</comment>
<evidence type="ECO:0000256" key="4">
    <source>
        <dbReference type="ARBA" id="ARBA00022475"/>
    </source>
</evidence>
<evidence type="ECO:0000256" key="2">
    <source>
        <dbReference type="ARBA" id="ARBA00004651"/>
    </source>
</evidence>
<dbReference type="InterPro" id="IPR004358">
    <property type="entry name" value="Sig_transdc_His_kin-like_C"/>
</dbReference>
<dbReference type="SMART" id="SM00388">
    <property type="entry name" value="HisKA"/>
    <property type="match status" value="1"/>
</dbReference>
<feature type="compositionally biased region" description="Pro residues" evidence="15">
    <location>
        <begin position="77"/>
        <end position="87"/>
    </location>
</feature>
<keyword evidence="11 16" id="KW-1133">Transmembrane helix</keyword>
<dbReference type="InterPro" id="IPR050398">
    <property type="entry name" value="HssS/ArlS-like"/>
</dbReference>
<evidence type="ECO:0000256" key="6">
    <source>
        <dbReference type="ARBA" id="ARBA00022679"/>
    </source>
</evidence>
<dbReference type="SUPFAM" id="SSF158472">
    <property type="entry name" value="HAMP domain-like"/>
    <property type="match status" value="1"/>
</dbReference>
<protein>
    <recommendedName>
        <fullName evidence="3">histidine kinase</fullName>
        <ecNumber evidence="3">2.7.13.3</ecNumber>
    </recommendedName>
</protein>
<comment type="caution">
    <text evidence="19">The sequence shown here is derived from an EMBL/GenBank/DDBJ whole genome shotgun (WGS) entry which is preliminary data.</text>
</comment>
<keyword evidence="4" id="KW-1003">Cell membrane</keyword>
<dbReference type="InterPro" id="IPR036890">
    <property type="entry name" value="HATPase_C_sf"/>
</dbReference>
<dbReference type="PROSITE" id="PS50109">
    <property type="entry name" value="HIS_KIN"/>
    <property type="match status" value="1"/>
</dbReference>
<dbReference type="SMART" id="SM00387">
    <property type="entry name" value="HATPase_c"/>
    <property type="match status" value="1"/>
</dbReference>
<dbReference type="Gene3D" id="1.10.287.130">
    <property type="match status" value="1"/>
</dbReference>
<reference evidence="19 20" key="1">
    <citation type="submission" date="2016-03" db="EMBL/GenBank/DDBJ databases">
        <authorList>
            <person name="Ploux O."/>
        </authorList>
    </citation>
    <scope>NUCLEOTIDE SEQUENCE [LARGE SCALE GENOMIC DNA]</scope>
    <source>
        <strain evidence="19 20">BER2</strain>
    </source>
</reference>
<evidence type="ECO:0000256" key="15">
    <source>
        <dbReference type="SAM" id="MobiDB-lite"/>
    </source>
</evidence>
<gene>
    <name evidence="19" type="ORF">AZI85_08640</name>
</gene>
<keyword evidence="8" id="KW-0547">Nucleotide-binding</keyword>
<dbReference type="Pfam" id="PF00512">
    <property type="entry name" value="HisKA"/>
    <property type="match status" value="1"/>
</dbReference>
<keyword evidence="9" id="KW-0418">Kinase</keyword>
<keyword evidence="6" id="KW-0808">Transferase</keyword>
<evidence type="ECO:0000256" key="5">
    <source>
        <dbReference type="ARBA" id="ARBA00022553"/>
    </source>
</evidence>
<accession>A0A150WDZ4</accession>
<proteinExistence type="predicted"/>
<dbReference type="InterPro" id="IPR005467">
    <property type="entry name" value="His_kinase_dom"/>
</dbReference>
<evidence type="ECO:0000259" key="17">
    <source>
        <dbReference type="PROSITE" id="PS50109"/>
    </source>
</evidence>
<dbReference type="CDD" id="cd06225">
    <property type="entry name" value="HAMP"/>
    <property type="match status" value="1"/>
</dbReference>
<feature type="domain" description="HAMP" evidence="18">
    <location>
        <begin position="239"/>
        <end position="284"/>
    </location>
</feature>
<feature type="domain" description="Histidine kinase" evidence="17">
    <location>
        <begin position="299"/>
        <end position="522"/>
    </location>
</feature>
<keyword evidence="7 16" id="KW-0812">Transmembrane</keyword>
<dbReference type="Gene3D" id="6.10.340.10">
    <property type="match status" value="1"/>
</dbReference>
<keyword evidence="12" id="KW-0902">Two-component regulatory system</keyword>
<evidence type="ECO:0000256" key="3">
    <source>
        <dbReference type="ARBA" id="ARBA00012438"/>
    </source>
</evidence>
<dbReference type="Proteomes" id="UP000075391">
    <property type="component" value="Unassembled WGS sequence"/>
</dbReference>
<dbReference type="CDD" id="cd00082">
    <property type="entry name" value="HisKA"/>
    <property type="match status" value="1"/>
</dbReference>
<dbReference type="InterPro" id="IPR003594">
    <property type="entry name" value="HATPase_dom"/>
</dbReference>
<sequence>MNRKALIKMSLYGVLLAVILSLASLLFLNRITAIQASRFRDDFLTFYASSLERKIQNLSVEQIRNSKKILQEERGFGPPPFGPPRGAPPLLREGQPMPPPPDFASRPMMPPPPPGGFHPRMHEGPPSRNASPEMWLITATGDILSAKENAKWDLNWQQVPRPTGNKKLVSKEDFFRLKPSISVIKLNAEVPLYLVVRDSKPMAFGRLLATQAILTSAMIVIALVIALAALFFYLHKKSKEARSVLRRLEEGDLKARFEIKRFDEFGELMLDFNRMAEEIEMLVGRIHSTEKKRKELLQELGHDLRTPLASLKTNFETLELHHEKLSNDDKTNLFGVLNSEVDYLKDLIEKLMTIAALDEPHYKTTTVHVDLQELLTQEIKARQNAAGNGLTWMFNGNLEVPDRIVLGDTHLILRLVRNGLDNAARYAETKVVVDLKQEAGKIQIQISDDGPGFDSESLKNFGVRKEFQGRKIGKDGHISLGLGAVIMRTIAELHNGNIRISNLRTTNKNEGALLNIELPLAP</sequence>
<evidence type="ECO:0000256" key="1">
    <source>
        <dbReference type="ARBA" id="ARBA00000085"/>
    </source>
</evidence>
<dbReference type="PANTHER" id="PTHR45528">
    <property type="entry name" value="SENSOR HISTIDINE KINASE CPXA"/>
    <property type="match status" value="1"/>
</dbReference>
<dbReference type="GO" id="GO:0000155">
    <property type="term" value="F:phosphorelay sensor kinase activity"/>
    <property type="evidence" value="ECO:0007669"/>
    <property type="project" value="InterPro"/>
</dbReference>
<dbReference type="OrthoDB" id="9811834at2"/>
<dbReference type="EC" id="2.7.13.3" evidence="3"/>
<evidence type="ECO:0000256" key="13">
    <source>
        <dbReference type="ARBA" id="ARBA00023136"/>
    </source>
</evidence>
<evidence type="ECO:0000256" key="11">
    <source>
        <dbReference type="ARBA" id="ARBA00022989"/>
    </source>
</evidence>
<organism evidence="19 20">
    <name type="scientific">Bdellovibrio bacteriovorus</name>
    <dbReference type="NCBI Taxonomy" id="959"/>
    <lineage>
        <taxon>Bacteria</taxon>
        <taxon>Pseudomonadati</taxon>
        <taxon>Bdellovibrionota</taxon>
        <taxon>Bdellovibrionia</taxon>
        <taxon>Bdellovibrionales</taxon>
        <taxon>Pseudobdellovibrionaceae</taxon>
        <taxon>Bdellovibrio</taxon>
    </lineage>
</organism>
<dbReference type="RefSeq" id="WP_063244397.1">
    <property type="nucleotide sequence ID" value="NZ_LUKF01000017.1"/>
</dbReference>
<keyword evidence="10" id="KW-0067">ATP-binding</keyword>
<keyword evidence="13 16" id="KW-0472">Membrane</keyword>
<dbReference type="InterPro" id="IPR036097">
    <property type="entry name" value="HisK_dim/P_sf"/>
</dbReference>
<dbReference type="PANTHER" id="PTHR45528:SF1">
    <property type="entry name" value="SENSOR HISTIDINE KINASE CPXA"/>
    <property type="match status" value="1"/>
</dbReference>
<dbReference type="PRINTS" id="PR00344">
    <property type="entry name" value="BCTRLSENSOR"/>
</dbReference>
<comment type="catalytic activity">
    <reaction evidence="1">
        <text>ATP + protein L-histidine = ADP + protein N-phospho-L-histidine.</text>
        <dbReference type="EC" id="2.7.13.3"/>
    </reaction>
</comment>
<dbReference type="SUPFAM" id="SSF55874">
    <property type="entry name" value="ATPase domain of HSP90 chaperone/DNA topoisomerase II/histidine kinase"/>
    <property type="match status" value="1"/>
</dbReference>
<feature type="region of interest" description="Disordered" evidence="15">
    <location>
        <begin position="72"/>
        <end position="129"/>
    </location>
</feature>
<evidence type="ECO:0000256" key="8">
    <source>
        <dbReference type="ARBA" id="ARBA00022741"/>
    </source>
</evidence>
<evidence type="ECO:0000256" key="10">
    <source>
        <dbReference type="ARBA" id="ARBA00022840"/>
    </source>
</evidence>
<dbReference type="Pfam" id="PF00672">
    <property type="entry name" value="HAMP"/>
    <property type="match status" value="1"/>
</dbReference>
<dbReference type="PROSITE" id="PS50885">
    <property type="entry name" value="HAMP"/>
    <property type="match status" value="1"/>
</dbReference>
<evidence type="ECO:0000313" key="19">
    <source>
        <dbReference type="EMBL" id="KYG61018.1"/>
    </source>
</evidence>
<dbReference type="AlphaFoldDB" id="A0A150WDZ4"/>
<dbReference type="EMBL" id="LUKF01000017">
    <property type="protein sequence ID" value="KYG61018.1"/>
    <property type="molecule type" value="Genomic_DNA"/>
</dbReference>
<keyword evidence="5" id="KW-0597">Phosphoprotein</keyword>
<feature type="coiled-coil region" evidence="14">
    <location>
        <begin position="279"/>
        <end position="328"/>
    </location>
</feature>
<feature type="compositionally biased region" description="Pro residues" evidence="15">
    <location>
        <begin position="96"/>
        <end position="116"/>
    </location>
</feature>
<dbReference type="Gene3D" id="3.30.565.10">
    <property type="entry name" value="Histidine kinase-like ATPase, C-terminal domain"/>
    <property type="match status" value="1"/>
</dbReference>
<dbReference type="InterPro" id="IPR003660">
    <property type="entry name" value="HAMP_dom"/>
</dbReference>
<evidence type="ECO:0000256" key="12">
    <source>
        <dbReference type="ARBA" id="ARBA00023012"/>
    </source>
</evidence>
<dbReference type="GO" id="GO:0005886">
    <property type="term" value="C:plasma membrane"/>
    <property type="evidence" value="ECO:0007669"/>
    <property type="project" value="UniProtKB-SubCell"/>
</dbReference>
<evidence type="ECO:0000259" key="18">
    <source>
        <dbReference type="PROSITE" id="PS50885"/>
    </source>
</evidence>
<dbReference type="InterPro" id="IPR003661">
    <property type="entry name" value="HisK_dim/P_dom"/>
</dbReference>